<organism evidence="1 2">
    <name type="scientific">Petrolisthes cinctipes</name>
    <name type="common">Flat porcelain crab</name>
    <dbReference type="NCBI Taxonomy" id="88211"/>
    <lineage>
        <taxon>Eukaryota</taxon>
        <taxon>Metazoa</taxon>
        <taxon>Ecdysozoa</taxon>
        <taxon>Arthropoda</taxon>
        <taxon>Crustacea</taxon>
        <taxon>Multicrustacea</taxon>
        <taxon>Malacostraca</taxon>
        <taxon>Eumalacostraca</taxon>
        <taxon>Eucarida</taxon>
        <taxon>Decapoda</taxon>
        <taxon>Pleocyemata</taxon>
        <taxon>Anomura</taxon>
        <taxon>Galatheoidea</taxon>
        <taxon>Porcellanidae</taxon>
        <taxon>Petrolisthes</taxon>
    </lineage>
</organism>
<dbReference type="AlphaFoldDB" id="A0AAE1F5Y3"/>
<name>A0AAE1F5Y3_PETCI</name>
<sequence length="164" mass="18539">MTDTPHNFHSAKWRREPEGSVETNVFIHHHHWLQQCLSEVTATAYHYASRVTTTTMLKSGLKLPSFLKCESFLPDPPVMAEKDAWSREMDGRWGLDRTVLGKRAGAGTEIRKYKRQGTNVERQIDTRKGPWVDAELLGVVGSGEDERVKWCEVLCGVVMGDGGR</sequence>
<comment type="caution">
    <text evidence="1">The sequence shown here is derived from an EMBL/GenBank/DDBJ whole genome shotgun (WGS) entry which is preliminary data.</text>
</comment>
<proteinExistence type="predicted"/>
<evidence type="ECO:0000313" key="1">
    <source>
        <dbReference type="EMBL" id="KAK3867611.1"/>
    </source>
</evidence>
<protein>
    <submittedName>
        <fullName evidence="1">Uncharacterized protein</fullName>
    </submittedName>
</protein>
<reference evidence="1" key="1">
    <citation type="submission" date="2023-10" db="EMBL/GenBank/DDBJ databases">
        <title>Genome assemblies of two species of porcelain crab, Petrolisthes cinctipes and Petrolisthes manimaculis (Anomura: Porcellanidae).</title>
        <authorList>
            <person name="Angst P."/>
        </authorList>
    </citation>
    <scope>NUCLEOTIDE SEQUENCE</scope>
    <source>
        <strain evidence="1">PB745_01</strain>
        <tissue evidence="1">Gill</tissue>
    </source>
</reference>
<accession>A0AAE1F5Y3</accession>
<gene>
    <name evidence="1" type="ORF">Pcinc_026934</name>
</gene>
<dbReference type="EMBL" id="JAWQEG010003167">
    <property type="protein sequence ID" value="KAK3867611.1"/>
    <property type="molecule type" value="Genomic_DNA"/>
</dbReference>
<dbReference type="Proteomes" id="UP001286313">
    <property type="component" value="Unassembled WGS sequence"/>
</dbReference>
<evidence type="ECO:0000313" key="2">
    <source>
        <dbReference type="Proteomes" id="UP001286313"/>
    </source>
</evidence>
<keyword evidence="2" id="KW-1185">Reference proteome</keyword>